<dbReference type="RefSeq" id="WP_310799210.1">
    <property type="nucleotide sequence ID" value="NZ_CP123872.1"/>
</dbReference>
<name>A0AA52EIW6_9PROT</name>
<evidence type="ECO:0000313" key="1">
    <source>
        <dbReference type="EMBL" id="WND03357.1"/>
    </source>
</evidence>
<protein>
    <submittedName>
        <fullName evidence="1">Uncharacterized protein</fullName>
    </submittedName>
</protein>
<sequence>MTYGFNQVEKIAGTGTLVDLKDQRKPMMVNIEATGFFGDTTSLRRQRRRNRIRRLN</sequence>
<organism evidence="1 2">
    <name type="scientific">Temperatibacter marinus</name>
    <dbReference type="NCBI Taxonomy" id="1456591"/>
    <lineage>
        <taxon>Bacteria</taxon>
        <taxon>Pseudomonadati</taxon>
        <taxon>Pseudomonadota</taxon>
        <taxon>Alphaproteobacteria</taxon>
        <taxon>Kordiimonadales</taxon>
        <taxon>Temperatibacteraceae</taxon>
        <taxon>Temperatibacter</taxon>
    </lineage>
</organism>
<keyword evidence="2" id="KW-1185">Reference proteome</keyword>
<dbReference type="KEGG" id="tmk:QGN29_03100"/>
<dbReference type="Proteomes" id="UP001268683">
    <property type="component" value="Chromosome"/>
</dbReference>
<gene>
    <name evidence="1" type="ORF">QGN29_03100</name>
</gene>
<reference evidence="1" key="1">
    <citation type="submission" date="2023-04" db="EMBL/GenBank/DDBJ databases">
        <title>Complete genome sequence of Temperatibacter marinus.</title>
        <authorList>
            <person name="Rong J.-C."/>
            <person name="Yi M.-L."/>
            <person name="Zhao Q."/>
        </authorList>
    </citation>
    <scope>NUCLEOTIDE SEQUENCE</scope>
    <source>
        <strain evidence="1">NBRC 110045</strain>
    </source>
</reference>
<accession>A0AA52EIW6</accession>
<dbReference type="AlphaFoldDB" id="A0AA52EIW6"/>
<dbReference type="EMBL" id="CP123872">
    <property type="protein sequence ID" value="WND03357.1"/>
    <property type="molecule type" value="Genomic_DNA"/>
</dbReference>
<evidence type="ECO:0000313" key="2">
    <source>
        <dbReference type="Proteomes" id="UP001268683"/>
    </source>
</evidence>
<proteinExistence type="predicted"/>